<feature type="transmembrane region" description="Helical" evidence="2">
    <location>
        <begin position="274"/>
        <end position="299"/>
    </location>
</feature>
<organism evidence="4 5">
    <name type="scientific">Wolfiporia cocos (strain MD-104)</name>
    <name type="common">Brown rot fungus</name>
    <dbReference type="NCBI Taxonomy" id="742152"/>
    <lineage>
        <taxon>Eukaryota</taxon>
        <taxon>Fungi</taxon>
        <taxon>Dikarya</taxon>
        <taxon>Basidiomycota</taxon>
        <taxon>Agaricomycotina</taxon>
        <taxon>Agaricomycetes</taxon>
        <taxon>Polyporales</taxon>
        <taxon>Phaeolaceae</taxon>
        <taxon>Wolfiporia</taxon>
    </lineage>
</organism>
<dbReference type="Proteomes" id="UP000218811">
    <property type="component" value="Unassembled WGS sequence"/>
</dbReference>
<feature type="compositionally biased region" description="Pro residues" evidence="1">
    <location>
        <begin position="588"/>
        <end position="598"/>
    </location>
</feature>
<feature type="compositionally biased region" description="Polar residues" evidence="1">
    <location>
        <begin position="421"/>
        <end position="434"/>
    </location>
</feature>
<feature type="region of interest" description="Disordered" evidence="1">
    <location>
        <begin position="311"/>
        <end position="339"/>
    </location>
</feature>
<keyword evidence="3" id="KW-0732">Signal</keyword>
<feature type="compositionally biased region" description="Polar residues" evidence="1">
    <location>
        <begin position="452"/>
        <end position="482"/>
    </location>
</feature>
<dbReference type="AlphaFoldDB" id="A0A2H3JBV7"/>
<feature type="region of interest" description="Disordered" evidence="1">
    <location>
        <begin position="548"/>
        <end position="598"/>
    </location>
</feature>
<evidence type="ECO:0000256" key="1">
    <source>
        <dbReference type="SAM" id="MobiDB-lite"/>
    </source>
</evidence>
<evidence type="ECO:0000256" key="2">
    <source>
        <dbReference type="SAM" id="Phobius"/>
    </source>
</evidence>
<feature type="region of interest" description="Disordered" evidence="1">
    <location>
        <begin position="382"/>
        <end position="483"/>
    </location>
</feature>
<gene>
    <name evidence="4" type="ORF">WOLCODRAFT_142751</name>
</gene>
<evidence type="ECO:0000256" key="3">
    <source>
        <dbReference type="SAM" id="SignalP"/>
    </source>
</evidence>
<dbReference type="OMA" id="MPGTSPY"/>
<keyword evidence="5" id="KW-1185">Reference proteome</keyword>
<evidence type="ECO:0000313" key="4">
    <source>
        <dbReference type="EMBL" id="PCH39730.1"/>
    </source>
</evidence>
<protein>
    <recommendedName>
        <fullName evidence="6">Mid2 domain-containing protein</fullName>
    </recommendedName>
</protein>
<reference evidence="4 5" key="1">
    <citation type="journal article" date="2012" name="Science">
        <title>The Paleozoic origin of enzymatic lignin decomposition reconstructed from 31 fungal genomes.</title>
        <authorList>
            <person name="Floudas D."/>
            <person name="Binder M."/>
            <person name="Riley R."/>
            <person name="Barry K."/>
            <person name="Blanchette R.A."/>
            <person name="Henrissat B."/>
            <person name="Martinez A.T."/>
            <person name="Otillar R."/>
            <person name="Spatafora J.W."/>
            <person name="Yadav J.S."/>
            <person name="Aerts A."/>
            <person name="Benoit I."/>
            <person name="Boyd A."/>
            <person name="Carlson A."/>
            <person name="Copeland A."/>
            <person name="Coutinho P.M."/>
            <person name="de Vries R.P."/>
            <person name="Ferreira P."/>
            <person name="Findley K."/>
            <person name="Foster B."/>
            <person name="Gaskell J."/>
            <person name="Glotzer D."/>
            <person name="Gorecki P."/>
            <person name="Heitman J."/>
            <person name="Hesse C."/>
            <person name="Hori C."/>
            <person name="Igarashi K."/>
            <person name="Jurgens J.A."/>
            <person name="Kallen N."/>
            <person name="Kersten P."/>
            <person name="Kohler A."/>
            <person name="Kuees U."/>
            <person name="Kumar T.K.A."/>
            <person name="Kuo A."/>
            <person name="LaButti K."/>
            <person name="Larrondo L.F."/>
            <person name="Lindquist E."/>
            <person name="Ling A."/>
            <person name="Lombard V."/>
            <person name="Lucas S."/>
            <person name="Lundell T."/>
            <person name="Martin R."/>
            <person name="McLaughlin D.J."/>
            <person name="Morgenstern I."/>
            <person name="Morin E."/>
            <person name="Murat C."/>
            <person name="Nagy L.G."/>
            <person name="Nolan M."/>
            <person name="Ohm R.A."/>
            <person name="Patyshakuliyeva A."/>
            <person name="Rokas A."/>
            <person name="Ruiz-Duenas F.J."/>
            <person name="Sabat G."/>
            <person name="Salamov A."/>
            <person name="Samejima M."/>
            <person name="Schmutz J."/>
            <person name="Slot J.C."/>
            <person name="St John F."/>
            <person name="Stenlid J."/>
            <person name="Sun H."/>
            <person name="Sun S."/>
            <person name="Syed K."/>
            <person name="Tsang A."/>
            <person name="Wiebenga A."/>
            <person name="Young D."/>
            <person name="Pisabarro A."/>
            <person name="Eastwood D.C."/>
            <person name="Martin F."/>
            <person name="Cullen D."/>
            <person name="Grigoriev I.V."/>
            <person name="Hibbett D.S."/>
        </authorList>
    </citation>
    <scope>NUCLEOTIDE SEQUENCE [LARGE SCALE GENOMIC DNA]</scope>
    <source>
        <strain evidence="4 5">MD-104</strain>
    </source>
</reference>
<dbReference type="OrthoDB" id="3266941at2759"/>
<proteinExistence type="predicted"/>
<feature type="chain" id="PRO_5013621892" description="Mid2 domain-containing protein" evidence="3">
    <location>
        <begin position="24"/>
        <end position="598"/>
    </location>
</feature>
<keyword evidence="2" id="KW-0472">Membrane</keyword>
<keyword evidence="2" id="KW-1133">Transmembrane helix</keyword>
<feature type="signal peptide" evidence="3">
    <location>
        <begin position="1"/>
        <end position="23"/>
    </location>
</feature>
<dbReference type="EMBL" id="KB468053">
    <property type="protein sequence ID" value="PCH39730.1"/>
    <property type="molecule type" value="Genomic_DNA"/>
</dbReference>
<feature type="compositionally biased region" description="Low complexity" evidence="1">
    <location>
        <begin position="224"/>
        <end position="259"/>
    </location>
</feature>
<accession>A0A2H3JBV7</accession>
<feature type="compositionally biased region" description="Low complexity" evidence="1">
    <location>
        <begin position="384"/>
        <end position="413"/>
    </location>
</feature>
<feature type="region of interest" description="Disordered" evidence="1">
    <location>
        <begin position="224"/>
        <end position="260"/>
    </location>
</feature>
<evidence type="ECO:0008006" key="6">
    <source>
        <dbReference type="Google" id="ProtNLM"/>
    </source>
</evidence>
<keyword evidence="2" id="KW-0812">Transmembrane</keyword>
<evidence type="ECO:0000313" key="5">
    <source>
        <dbReference type="Proteomes" id="UP000218811"/>
    </source>
</evidence>
<sequence>MFFSSFAPAAFLALALAPQAALGFFNFVTFSNALQCAPFSVQFSGGQPPTAWPLKLTVVPLNATPISIDLPNSVWNETTETGHAITFLPLREGTFFIASLDDANGVSAGLVSDVIKVEPFNDTSCLRQTEHAESALYALSGGLSQLDAAPSIRAFIPKGASFTVNQSSANAALGTASYIMDAFHGSEVALLLNDSHGHEATSNLLSVGGNSESSGTCIPSFSYSSNSTSATNTTAYTSSSSTTNTTTYTSSSSTTVTASMRDTMSRSSSLSQGAIIAIAAASGSIVVVIVLAMSIWIICWRRKMQQQISAPAEAERGTYDYPAAPPEDEKRAPPQAGTSHAAMFSWDSNAQTAWSRTSKAADDATGEQYIRNPLYTSSQLWLTSPTASSSPTSARRSAPSTTPSSGSRSGSARSSKRETSLRSAMFSSLVNTPAPTAPSPARLADAPGGRKTPQTALSPSTSLSRRGSQRNLPSSPTTTISTVDIEHFRDMAERYAPAAADAGPPLPTSPRGARDAVRTSAYLAGVESLSLRSPPSVRVRPPSLLLRSGAGSATSSMYSLHVGSPSGHRPALSTHIHRDPPQARVPSSPMPSPLPSPL</sequence>
<name>A0A2H3JBV7_WOLCO</name>